<evidence type="ECO:0000256" key="1">
    <source>
        <dbReference type="SAM" id="SignalP"/>
    </source>
</evidence>
<gene>
    <name evidence="2" type="ORF">RF11_02908</name>
</gene>
<evidence type="ECO:0000313" key="2">
    <source>
        <dbReference type="EMBL" id="KII71384.1"/>
    </source>
</evidence>
<protein>
    <submittedName>
        <fullName evidence="2">Uncharacterized protein</fullName>
    </submittedName>
</protein>
<reference evidence="2 3" key="1">
    <citation type="journal article" date="2014" name="Genome Biol. Evol.">
        <title>The genome of the myxosporean Thelohanellus kitauei shows adaptations to nutrient acquisition within its fish host.</title>
        <authorList>
            <person name="Yang Y."/>
            <person name="Xiong J."/>
            <person name="Zhou Z."/>
            <person name="Huo F."/>
            <person name="Miao W."/>
            <person name="Ran C."/>
            <person name="Liu Y."/>
            <person name="Zhang J."/>
            <person name="Feng J."/>
            <person name="Wang M."/>
            <person name="Wang M."/>
            <person name="Wang L."/>
            <person name="Yao B."/>
        </authorList>
    </citation>
    <scope>NUCLEOTIDE SEQUENCE [LARGE SCALE GENOMIC DNA]</scope>
    <source>
        <strain evidence="2">Wuqing</strain>
    </source>
</reference>
<comment type="caution">
    <text evidence="2">The sequence shown here is derived from an EMBL/GenBank/DDBJ whole genome shotgun (WGS) entry which is preliminary data.</text>
</comment>
<keyword evidence="3" id="KW-1185">Reference proteome</keyword>
<proteinExistence type="predicted"/>
<keyword evidence="1" id="KW-0732">Signal</keyword>
<evidence type="ECO:0000313" key="3">
    <source>
        <dbReference type="Proteomes" id="UP000031668"/>
    </source>
</evidence>
<accession>A0A0C2J0N6</accession>
<dbReference type="AlphaFoldDB" id="A0A0C2J0N6"/>
<sequence length="267" mass="30814">MISFLVLLIYIPISLPGFSDAGSICYKVPSWYSYQFKMKYSDDVSFKPPKLSLEVYIVTIDKEFNVLRDVVWNYAITEDKKGCEDKMDVFQFAAGEQYRTVLEILTQFAFYKFYFGNFLVDQISIKSNEMDGEGDVLGLLARTSMRVKVGVKWNQWSRVSSTSKFEIEDLPSLKEGEAYRITFMNFDNSGVLFFVSLPNVSIKIPTYAIIEITLVDTEGTAVPNVVVVKDLVKIDIIQKSQQKEQCWFYIEESFHVLMLIIESQYSF</sequence>
<dbReference type="EMBL" id="JWZT01001778">
    <property type="protein sequence ID" value="KII71384.1"/>
    <property type="molecule type" value="Genomic_DNA"/>
</dbReference>
<feature type="signal peptide" evidence="1">
    <location>
        <begin position="1"/>
        <end position="21"/>
    </location>
</feature>
<feature type="chain" id="PRO_5002162908" evidence="1">
    <location>
        <begin position="22"/>
        <end position="267"/>
    </location>
</feature>
<dbReference type="Proteomes" id="UP000031668">
    <property type="component" value="Unassembled WGS sequence"/>
</dbReference>
<organism evidence="2 3">
    <name type="scientific">Thelohanellus kitauei</name>
    <name type="common">Myxosporean</name>
    <dbReference type="NCBI Taxonomy" id="669202"/>
    <lineage>
        <taxon>Eukaryota</taxon>
        <taxon>Metazoa</taxon>
        <taxon>Cnidaria</taxon>
        <taxon>Myxozoa</taxon>
        <taxon>Myxosporea</taxon>
        <taxon>Bivalvulida</taxon>
        <taxon>Platysporina</taxon>
        <taxon>Myxobolidae</taxon>
        <taxon>Thelohanellus</taxon>
    </lineage>
</organism>
<name>A0A0C2J0N6_THEKT</name>